<organism evidence="4">
    <name type="scientific">Melampsora larici-populina (strain 98AG31 / pathotype 3-4-7)</name>
    <name type="common">Poplar leaf rust fungus</name>
    <dbReference type="NCBI Taxonomy" id="747676"/>
    <lineage>
        <taxon>Eukaryota</taxon>
        <taxon>Fungi</taxon>
        <taxon>Dikarya</taxon>
        <taxon>Basidiomycota</taxon>
        <taxon>Pucciniomycotina</taxon>
        <taxon>Pucciniomycetes</taxon>
        <taxon>Pucciniales</taxon>
        <taxon>Melampsoraceae</taxon>
        <taxon>Melampsora</taxon>
    </lineage>
</organism>
<evidence type="ECO:0000313" key="4">
    <source>
        <dbReference type="Proteomes" id="UP000001072"/>
    </source>
</evidence>
<dbReference type="InParanoid" id="F4S8A7"/>
<feature type="region of interest" description="Disordered" evidence="1">
    <location>
        <begin position="27"/>
        <end position="69"/>
    </location>
</feature>
<feature type="compositionally biased region" description="Low complexity" evidence="1">
    <location>
        <begin position="48"/>
        <end position="61"/>
    </location>
</feature>
<dbReference type="eggNOG" id="ENOG502QSW8">
    <property type="taxonomic scope" value="Eukaryota"/>
</dbReference>
<dbReference type="InterPro" id="IPR053228">
    <property type="entry name" value="Stereospecific_Lipase"/>
</dbReference>
<name>F4S8A7_MELLP</name>
<sequence>MLTRVLIVASTFAVLLSLIVVEAHNHEDKNHLRREADATQSFEKRTRSSSSPQRRAAQSHSSNRHSFSPVKRDVFGNLLPTGSGNHGQESFLHGLLLGVPDYNACGRPDGPIPPTRPGDAPFTQGRFAYEKAITCPNGIRNSPNGIVLLVPCTNFPYPGCAAAEAYAKGPFGIGLPRAGFDVCWVDLPRRSLDDIQLSAEFIAYAIMFLAPRSPATGGRISMLGYSQGGLTSHWTLNFWLSARQLVMNFVSIAGSLKGTTLSPLGCGPSAAIGGCSVASLQMSQRSRLLRALNTHNVAQVQTTSIFTLQDEIVFPQSDSMRGVSFLPGASNIPVQKACPGTVVDHFGIGVNLVAYGLALDALTNRRPASLYTFNRGYCGQLAGHDLLAFAENIPFYVQTVFRTFIGNVPDRVNKILKTVTTLSSLAEPKLQQYVCNRGLAPAQECTVGFCGPEERQNVVKGILGKEGLGGALNPNGNPLGQITDSIGGQLEGIASLLG</sequence>
<evidence type="ECO:0000313" key="3">
    <source>
        <dbReference type="EMBL" id="EGF99061.1"/>
    </source>
</evidence>
<dbReference type="EMBL" id="GL883164">
    <property type="protein sequence ID" value="EGF99061.1"/>
    <property type="molecule type" value="Genomic_DNA"/>
</dbReference>
<accession>F4S8A7</accession>
<dbReference type="InterPro" id="IPR029058">
    <property type="entry name" value="AB_hydrolase_fold"/>
</dbReference>
<keyword evidence="4" id="KW-1185">Reference proteome</keyword>
<dbReference type="GeneID" id="18937052"/>
<evidence type="ECO:0000256" key="1">
    <source>
        <dbReference type="SAM" id="MobiDB-lite"/>
    </source>
</evidence>
<protein>
    <submittedName>
        <fullName evidence="3">Uncharacterized protein</fullName>
    </submittedName>
</protein>
<dbReference type="OrthoDB" id="4605274at2759"/>
<dbReference type="HOGENOM" id="CLU_029537_3_0_1"/>
<feature type="compositionally biased region" description="Basic and acidic residues" evidence="1">
    <location>
        <begin position="27"/>
        <end position="46"/>
    </location>
</feature>
<reference evidence="4" key="1">
    <citation type="journal article" date="2011" name="Proc. Natl. Acad. Sci. U.S.A.">
        <title>Obligate biotrophy features unraveled by the genomic analysis of rust fungi.</title>
        <authorList>
            <person name="Duplessis S."/>
            <person name="Cuomo C.A."/>
            <person name="Lin Y.-C."/>
            <person name="Aerts A."/>
            <person name="Tisserant E."/>
            <person name="Veneault-Fourrey C."/>
            <person name="Joly D.L."/>
            <person name="Hacquard S."/>
            <person name="Amselem J."/>
            <person name="Cantarel B.L."/>
            <person name="Chiu R."/>
            <person name="Coutinho P.M."/>
            <person name="Feau N."/>
            <person name="Field M."/>
            <person name="Frey P."/>
            <person name="Gelhaye E."/>
            <person name="Goldberg J."/>
            <person name="Grabherr M.G."/>
            <person name="Kodira C.D."/>
            <person name="Kohler A."/>
            <person name="Kuees U."/>
            <person name="Lindquist E.A."/>
            <person name="Lucas S.M."/>
            <person name="Mago R."/>
            <person name="Mauceli E."/>
            <person name="Morin E."/>
            <person name="Murat C."/>
            <person name="Pangilinan J.L."/>
            <person name="Park R."/>
            <person name="Pearson M."/>
            <person name="Quesneville H."/>
            <person name="Rouhier N."/>
            <person name="Sakthikumar S."/>
            <person name="Salamov A.A."/>
            <person name="Schmutz J."/>
            <person name="Selles B."/>
            <person name="Shapiro H."/>
            <person name="Tanguay P."/>
            <person name="Tuskan G.A."/>
            <person name="Henrissat B."/>
            <person name="Van de Peer Y."/>
            <person name="Rouze P."/>
            <person name="Ellis J.G."/>
            <person name="Dodds P.N."/>
            <person name="Schein J.E."/>
            <person name="Zhong S."/>
            <person name="Hamelin R.C."/>
            <person name="Grigoriev I.V."/>
            <person name="Szabo L.J."/>
            <person name="Martin F."/>
        </authorList>
    </citation>
    <scope>NUCLEOTIDE SEQUENCE [LARGE SCALE GENOMIC DNA]</scope>
    <source>
        <strain evidence="4">98AG31 / pathotype 3-4-7</strain>
    </source>
</reference>
<dbReference type="AlphaFoldDB" id="F4S8A7"/>
<dbReference type="VEuPathDB" id="FungiDB:MELLADRAFT_94890"/>
<dbReference type="KEGG" id="mlr:MELLADRAFT_94890"/>
<dbReference type="PANTHER" id="PTHR37574">
    <property type="entry name" value="LIPASE B"/>
    <property type="match status" value="1"/>
</dbReference>
<dbReference type="RefSeq" id="XP_007417630.1">
    <property type="nucleotide sequence ID" value="XM_007417568.1"/>
</dbReference>
<dbReference type="SUPFAM" id="SSF53474">
    <property type="entry name" value="alpha/beta-Hydrolases"/>
    <property type="match status" value="1"/>
</dbReference>
<dbReference type="PANTHER" id="PTHR37574:SF1">
    <property type="entry name" value="LIPASE B"/>
    <property type="match status" value="1"/>
</dbReference>
<dbReference type="Proteomes" id="UP000001072">
    <property type="component" value="Unassembled WGS sequence"/>
</dbReference>
<evidence type="ECO:0000256" key="2">
    <source>
        <dbReference type="SAM" id="SignalP"/>
    </source>
</evidence>
<keyword evidence="2" id="KW-0732">Signal</keyword>
<feature type="signal peptide" evidence="2">
    <location>
        <begin position="1"/>
        <end position="23"/>
    </location>
</feature>
<feature type="chain" id="PRO_5003315936" evidence="2">
    <location>
        <begin position="24"/>
        <end position="498"/>
    </location>
</feature>
<dbReference type="Gene3D" id="3.40.50.1820">
    <property type="entry name" value="alpha/beta hydrolase"/>
    <property type="match status" value="1"/>
</dbReference>
<gene>
    <name evidence="3" type="ORF">MELLADRAFT_94890</name>
</gene>
<proteinExistence type="predicted"/>